<evidence type="ECO:0000313" key="3">
    <source>
        <dbReference type="Proteomes" id="UP000196521"/>
    </source>
</evidence>
<feature type="transmembrane region" description="Helical" evidence="1">
    <location>
        <begin position="7"/>
        <end position="25"/>
    </location>
</feature>
<sequence length="65" mass="7172">MDNKITFLLKVLLLSLGLSVLIKFVGPLLTIPTSSTIALIAVCLPSVILALLFSWRLRQHSQQPE</sequence>
<accession>A0A6J7ZNU5</accession>
<keyword evidence="1" id="KW-0812">Transmembrane</keyword>
<dbReference type="Proteomes" id="UP000196521">
    <property type="component" value="Chromosome"/>
</dbReference>
<dbReference type="GeneID" id="77288566"/>
<dbReference type="EMBL" id="LR812490">
    <property type="protein sequence ID" value="CAC5344258.1"/>
    <property type="molecule type" value="Genomic_DNA"/>
</dbReference>
<dbReference type="AlphaFoldDB" id="A0A6J7ZNU5"/>
<dbReference type="RefSeq" id="WP_071782746.1">
    <property type="nucleotide sequence ID" value="NZ_LR812490.1"/>
</dbReference>
<feature type="transmembrane region" description="Helical" evidence="1">
    <location>
        <begin position="37"/>
        <end position="55"/>
    </location>
</feature>
<keyword evidence="1" id="KW-0472">Membrane</keyword>
<keyword evidence="1" id="KW-1133">Transmembrane helix</keyword>
<gene>
    <name evidence="2" type="ORF">PLAN_40673</name>
</gene>
<comment type="caution">
    <text evidence="2">The sequence shown here is derived from an EMBL/GenBank/DDBJ whole genome shotgun (WGS) entry which is preliminary data.</text>
</comment>
<evidence type="ECO:0000313" key="2">
    <source>
        <dbReference type="EMBL" id="CAC5344258.1"/>
    </source>
</evidence>
<proteinExistence type="predicted"/>
<protein>
    <submittedName>
        <fullName evidence="2">Uncharacterized protein</fullName>
    </submittedName>
</protein>
<name>A0A6J7ZNU5_PLARU</name>
<evidence type="ECO:0000256" key="1">
    <source>
        <dbReference type="SAM" id="Phobius"/>
    </source>
</evidence>
<organism evidence="2 3">
    <name type="scientific">Planktothrix rubescens CCAP 1459/22</name>
    <dbReference type="NCBI Taxonomy" id="329571"/>
    <lineage>
        <taxon>Bacteria</taxon>
        <taxon>Bacillati</taxon>
        <taxon>Cyanobacteriota</taxon>
        <taxon>Cyanophyceae</taxon>
        <taxon>Oscillatoriophycideae</taxon>
        <taxon>Oscillatoriales</taxon>
        <taxon>Microcoleaceae</taxon>
        <taxon>Planktothrix</taxon>
    </lineage>
</organism>
<reference evidence="2" key="1">
    <citation type="submission" date="2020-05" db="EMBL/GenBank/DDBJ databases">
        <authorList>
            <consortium name="Genoscope - CEA"/>
            <person name="William W."/>
        </authorList>
    </citation>
    <scope>NUCLEOTIDE SEQUENCE [LARGE SCALE GENOMIC DNA]</scope>
    <source>
        <strain evidence="2">PCC 7821</strain>
    </source>
</reference>
<dbReference type="EMBL" id="CZCZ02000014">
    <property type="protein sequence ID" value="CAC5344258.1"/>
    <property type="molecule type" value="Genomic_DNA"/>
</dbReference>
<keyword evidence="3" id="KW-1185">Reference proteome</keyword>